<gene>
    <name evidence="7" type="ORF">PENTCL1PPCAC_30202</name>
</gene>
<dbReference type="GO" id="GO:0016020">
    <property type="term" value="C:membrane"/>
    <property type="evidence" value="ECO:0007669"/>
    <property type="project" value="UniProtKB-SubCell"/>
</dbReference>
<evidence type="ECO:0000256" key="2">
    <source>
        <dbReference type="ARBA" id="ARBA00005692"/>
    </source>
</evidence>
<feature type="transmembrane region" description="Helical" evidence="6">
    <location>
        <begin position="162"/>
        <end position="190"/>
    </location>
</feature>
<comment type="subcellular location">
    <subcellularLocation>
        <location evidence="1">Membrane</location>
        <topology evidence="1">Multi-pass membrane protein</topology>
    </subcellularLocation>
</comment>
<evidence type="ECO:0000313" key="7">
    <source>
        <dbReference type="EMBL" id="GMT08028.1"/>
    </source>
</evidence>
<evidence type="ECO:0000313" key="8">
    <source>
        <dbReference type="Proteomes" id="UP001432027"/>
    </source>
</evidence>
<feature type="transmembrane region" description="Helical" evidence="6">
    <location>
        <begin position="202"/>
        <end position="220"/>
    </location>
</feature>
<feature type="non-terminal residue" evidence="7">
    <location>
        <position position="1"/>
    </location>
</feature>
<name>A0AAV5UMZ7_9BILA</name>
<feature type="transmembrane region" description="Helical" evidence="6">
    <location>
        <begin position="6"/>
        <end position="23"/>
    </location>
</feature>
<evidence type="ECO:0000256" key="3">
    <source>
        <dbReference type="ARBA" id="ARBA00022692"/>
    </source>
</evidence>
<dbReference type="SUPFAM" id="SSF81321">
    <property type="entry name" value="Family A G protein-coupled receptor-like"/>
    <property type="match status" value="1"/>
</dbReference>
<evidence type="ECO:0000256" key="1">
    <source>
        <dbReference type="ARBA" id="ARBA00004141"/>
    </source>
</evidence>
<proteinExistence type="inferred from homology"/>
<keyword evidence="4 6" id="KW-1133">Transmembrane helix</keyword>
<evidence type="ECO:0000256" key="6">
    <source>
        <dbReference type="RuleBase" id="RU280813"/>
    </source>
</evidence>
<dbReference type="AlphaFoldDB" id="A0AAV5UMZ7"/>
<keyword evidence="5 6" id="KW-0472">Membrane</keyword>
<keyword evidence="3 6" id="KW-0812">Transmembrane</keyword>
<evidence type="ECO:0000256" key="5">
    <source>
        <dbReference type="ARBA" id="ARBA00023136"/>
    </source>
</evidence>
<dbReference type="EMBL" id="BTSX01000006">
    <property type="protein sequence ID" value="GMT08028.1"/>
    <property type="molecule type" value="Genomic_DNA"/>
</dbReference>
<dbReference type="Proteomes" id="UP001432027">
    <property type="component" value="Unassembled WGS sequence"/>
</dbReference>
<dbReference type="InterPro" id="IPR051119">
    <property type="entry name" value="Nematode_SR-like"/>
</dbReference>
<dbReference type="Pfam" id="PF02118">
    <property type="entry name" value="Srg"/>
    <property type="match status" value="1"/>
</dbReference>
<comment type="similarity">
    <text evidence="2 6">Belongs to the nematode receptor-like protein srg family.</text>
</comment>
<accession>A0AAV5UMZ7</accession>
<feature type="transmembrane region" description="Helical" evidence="6">
    <location>
        <begin position="77"/>
        <end position="102"/>
    </location>
</feature>
<dbReference type="PANTHER" id="PTHR31627:SF42">
    <property type="entry name" value="G_PROTEIN_RECEP_F1_2 DOMAIN-CONTAINING PROTEIN-RELATED"/>
    <property type="match status" value="1"/>
</dbReference>
<dbReference type="InterPro" id="IPR000609">
    <property type="entry name" value="7TM_GPCR_serpentine_rcpt_Srg"/>
</dbReference>
<organism evidence="7 8">
    <name type="scientific">Pristionchus entomophagus</name>
    <dbReference type="NCBI Taxonomy" id="358040"/>
    <lineage>
        <taxon>Eukaryota</taxon>
        <taxon>Metazoa</taxon>
        <taxon>Ecdysozoa</taxon>
        <taxon>Nematoda</taxon>
        <taxon>Chromadorea</taxon>
        <taxon>Rhabditida</taxon>
        <taxon>Rhabditina</taxon>
        <taxon>Diplogasteromorpha</taxon>
        <taxon>Diplogasteroidea</taxon>
        <taxon>Neodiplogasteridae</taxon>
        <taxon>Pristionchus</taxon>
    </lineage>
</organism>
<comment type="caution">
    <text evidence="7">The sequence shown here is derived from an EMBL/GenBank/DDBJ whole genome shotgun (WGS) entry which is preliminary data.</text>
</comment>
<dbReference type="GO" id="GO:0004888">
    <property type="term" value="F:transmembrane signaling receptor activity"/>
    <property type="evidence" value="ECO:0007669"/>
    <property type="project" value="InterPro"/>
</dbReference>
<reference evidence="7" key="1">
    <citation type="submission" date="2023-10" db="EMBL/GenBank/DDBJ databases">
        <title>Genome assembly of Pristionchus species.</title>
        <authorList>
            <person name="Yoshida K."/>
            <person name="Sommer R.J."/>
        </authorList>
    </citation>
    <scope>NUCLEOTIDE SEQUENCE</scope>
    <source>
        <strain evidence="7">RS0144</strain>
    </source>
</reference>
<keyword evidence="8" id="KW-1185">Reference proteome</keyword>
<feature type="transmembrane region" description="Helical" evidence="6">
    <location>
        <begin position="123"/>
        <end position="142"/>
    </location>
</feature>
<dbReference type="GO" id="GO:0007606">
    <property type="term" value="P:sensory perception of chemical stimulus"/>
    <property type="evidence" value="ECO:0007669"/>
    <property type="project" value="UniProtKB-UniRule"/>
</dbReference>
<protein>
    <recommendedName>
        <fullName evidence="6">Serpentine receptor class gamma</fullName>
    </recommendedName>
</protein>
<evidence type="ECO:0000256" key="4">
    <source>
        <dbReference type="ARBA" id="ARBA00022989"/>
    </source>
</evidence>
<comment type="caution">
    <text evidence="6">Lacks conserved residue(s) required for the propagation of feature annotation.</text>
</comment>
<dbReference type="Gene3D" id="1.20.1070.10">
    <property type="entry name" value="Rhodopsin 7-helix transmembrane proteins"/>
    <property type="match status" value="1"/>
</dbReference>
<feature type="transmembrane region" description="Helical" evidence="6">
    <location>
        <begin position="35"/>
        <end position="57"/>
    </location>
</feature>
<sequence length="224" mass="25784">PILLYAVYVPLFLALYLLVLIVICKHRKPLFNSSFYSIFSVLSVVNIAACLLSSFVFRLHLYPLFHEFYASLWESSGWLTASYAGAYFLNCLSEFLHVLLAFNRFTAVYFPVRHDQIWRRTMLLGIAVCLVLSLAPVVHLFKYNTYFAMIFAETYTIFFQSIWLNMAIVTVVCNSASILLYGACLIRLCATSQTRNHTAERNLFLISFLTMIASLPYMYAMSKF</sequence>
<dbReference type="PANTHER" id="PTHR31627">
    <property type="entry name" value="SERPENTINE RECEPTOR CLASS GAMMA-RELATED"/>
    <property type="match status" value="1"/>
</dbReference>